<evidence type="ECO:0000313" key="2">
    <source>
        <dbReference type="Proteomes" id="UP000230750"/>
    </source>
</evidence>
<reference evidence="1 2" key="1">
    <citation type="journal article" date="2017" name="PLoS Biol.">
        <title>The sea cucumber genome provides insights into morphological evolution and visceral regeneration.</title>
        <authorList>
            <person name="Zhang X."/>
            <person name="Sun L."/>
            <person name="Yuan J."/>
            <person name="Sun Y."/>
            <person name="Gao Y."/>
            <person name="Zhang L."/>
            <person name="Li S."/>
            <person name="Dai H."/>
            <person name="Hamel J.F."/>
            <person name="Liu C."/>
            <person name="Yu Y."/>
            <person name="Liu S."/>
            <person name="Lin W."/>
            <person name="Guo K."/>
            <person name="Jin S."/>
            <person name="Xu P."/>
            <person name="Storey K.B."/>
            <person name="Huan P."/>
            <person name="Zhang T."/>
            <person name="Zhou Y."/>
            <person name="Zhang J."/>
            <person name="Lin C."/>
            <person name="Li X."/>
            <person name="Xing L."/>
            <person name="Huo D."/>
            <person name="Sun M."/>
            <person name="Wang L."/>
            <person name="Mercier A."/>
            <person name="Li F."/>
            <person name="Yang H."/>
            <person name="Xiang J."/>
        </authorList>
    </citation>
    <scope>NUCLEOTIDE SEQUENCE [LARGE SCALE GENOMIC DNA]</scope>
    <source>
        <strain evidence="1">Shaxun</strain>
        <tissue evidence="1">Muscle</tissue>
    </source>
</reference>
<proteinExistence type="predicted"/>
<sequence length="95" mass="10661">MAGKCFQPECIGTFQSMVEDIGQIIAGLQTAIRELESNAKSLDKNQLTLTYSRDQSEEFAEGETELWATVSESYQESLKELSELLQSKQELLPNL</sequence>
<comment type="caution">
    <text evidence="1">The sequence shown here is derived from an EMBL/GenBank/DDBJ whole genome shotgun (WGS) entry which is preliminary data.</text>
</comment>
<dbReference type="Proteomes" id="UP000230750">
    <property type="component" value="Unassembled WGS sequence"/>
</dbReference>
<gene>
    <name evidence="1" type="ORF">BSL78_06287</name>
</gene>
<dbReference type="EMBL" id="MRZV01000163">
    <property type="protein sequence ID" value="PIK56818.1"/>
    <property type="molecule type" value="Genomic_DNA"/>
</dbReference>
<evidence type="ECO:0000313" key="1">
    <source>
        <dbReference type="EMBL" id="PIK56818.1"/>
    </source>
</evidence>
<dbReference type="AlphaFoldDB" id="A0A2G8L973"/>
<organism evidence="1 2">
    <name type="scientific">Stichopus japonicus</name>
    <name type="common">Sea cucumber</name>
    <dbReference type="NCBI Taxonomy" id="307972"/>
    <lineage>
        <taxon>Eukaryota</taxon>
        <taxon>Metazoa</taxon>
        <taxon>Echinodermata</taxon>
        <taxon>Eleutherozoa</taxon>
        <taxon>Echinozoa</taxon>
        <taxon>Holothuroidea</taxon>
        <taxon>Aspidochirotacea</taxon>
        <taxon>Aspidochirotida</taxon>
        <taxon>Stichopodidae</taxon>
        <taxon>Apostichopus</taxon>
    </lineage>
</organism>
<keyword evidence="2" id="KW-1185">Reference proteome</keyword>
<name>A0A2G8L973_STIJA</name>
<protein>
    <submittedName>
        <fullName evidence="1">Uncharacterized protein</fullName>
    </submittedName>
</protein>
<accession>A0A2G8L973</accession>